<dbReference type="GO" id="GO:0046872">
    <property type="term" value="F:metal ion binding"/>
    <property type="evidence" value="ECO:0007669"/>
    <property type="project" value="InterPro"/>
</dbReference>
<accession>A0A6J4SCK1</accession>
<dbReference type="AlphaFoldDB" id="A0A6J4SCK1"/>
<feature type="domain" description="ATP-grasp" evidence="8">
    <location>
        <begin position="88"/>
        <end position="279"/>
    </location>
</feature>
<evidence type="ECO:0000256" key="4">
    <source>
        <dbReference type="ARBA" id="ARBA00038345"/>
    </source>
</evidence>
<dbReference type="InterPro" id="IPR000115">
    <property type="entry name" value="PRibGlycinamide_synth"/>
</dbReference>
<dbReference type="GO" id="GO:0004637">
    <property type="term" value="F:phosphoribosylamine-glycine ligase activity"/>
    <property type="evidence" value="ECO:0007669"/>
    <property type="project" value="UniProtKB-EC"/>
</dbReference>
<dbReference type="EC" id="6.3.4.13" evidence="3"/>
<keyword evidence="7" id="KW-0547">Nucleotide-binding</keyword>
<evidence type="ECO:0000256" key="7">
    <source>
        <dbReference type="PROSITE-ProRule" id="PRU00409"/>
    </source>
</evidence>
<dbReference type="InterPro" id="IPR011054">
    <property type="entry name" value="Rudment_hybrid_motif"/>
</dbReference>
<comment type="cofactor">
    <cofactor evidence="1">
        <name>Mn(2+)</name>
        <dbReference type="ChEBI" id="CHEBI:29035"/>
    </cofactor>
</comment>
<protein>
    <recommendedName>
        <fullName evidence="3">phosphoribosylamine--glycine ligase</fullName>
        <ecNumber evidence="3">6.3.4.13</ecNumber>
    </recommendedName>
    <alternativeName>
        <fullName evidence="5">Glycinamide ribonucleotide synthetase</fullName>
    </alternativeName>
    <alternativeName>
        <fullName evidence="6">Phosphoribosylglycinamide synthetase</fullName>
    </alternativeName>
</protein>
<dbReference type="InterPro" id="IPR020560">
    <property type="entry name" value="PRibGlycinamide_synth_C-dom"/>
</dbReference>
<dbReference type="Gene3D" id="3.30.470.20">
    <property type="entry name" value="ATP-grasp fold, B domain"/>
    <property type="match status" value="1"/>
</dbReference>
<keyword evidence="7" id="KW-0067">ATP-binding</keyword>
<evidence type="ECO:0000259" key="8">
    <source>
        <dbReference type="PROSITE" id="PS50975"/>
    </source>
</evidence>
<dbReference type="GO" id="GO:0009113">
    <property type="term" value="P:purine nucleobase biosynthetic process"/>
    <property type="evidence" value="ECO:0007669"/>
    <property type="project" value="InterPro"/>
</dbReference>
<name>A0A6J4SCK1_9SPHN</name>
<dbReference type="PANTHER" id="PTHR43472:SF1">
    <property type="entry name" value="PHOSPHORIBOSYLAMINE--GLYCINE LIGASE, CHLOROPLASTIC"/>
    <property type="match status" value="1"/>
</dbReference>
<dbReference type="Gene3D" id="3.90.600.10">
    <property type="entry name" value="Phosphoribosylglycinamide synthetase, C-terminal domain"/>
    <property type="match status" value="1"/>
</dbReference>
<evidence type="ECO:0000256" key="2">
    <source>
        <dbReference type="ARBA" id="ARBA00005174"/>
    </source>
</evidence>
<dbReference type="SMART" id="SM01210">
    <property type="entry name" value="GARS_C"/>
    <property type="match status" value="1"/>
</dbReference>
<organism evidence="9">
    <name type="scientific">uncultured Sphingomonas sp</name>
    <dbReference type="NCBI Taxonomy" id="158754"/>
    <lineage>
        <taxon>Bacteria</taxon>
        <taxon>Pseudomonadati</taxon>
        <taxon>Pseudomonadota</taxon>
        <taxon>Alphaproteobacteria</taxon>
        <taxon>Sphingomonadales</taxon>
        <taxon>Sphingomonadaceae</taxon>
        <taxon>Sphingomonas</taxon>
        <taxon>environmental samples</taxon>
    </lineage>
</organism>
<dbReference type="InterPro" id="IPR011761">
    <property type="entry name" value="ATP-grasp"/>
</dbReference>
<dbReference type="EMBL" id="CADCVZ010000001">
    <property type="protein sequence ID" value="CAA9489045.1"/>
    <property type="molecule type" value="Genomic_DNA"/>
</dbReference>
<dbReference type="PANTHER" id="PTHR43472">
    <property type="entry name" value="PHOSPHORIBOSYLAMINE--GLYCINE LIGASE"/>
    <property type="match status" value="1"/>
</dbReference>
<comment type="pathway">
    <text evidence="2">Purine metabolism; IMP biosynthesis via de novo pathway; N(1)-(5-phospho-D-ribosyl)glycinamide from 5-phospho-alpha-D-ribose 1-diphosphate: step 2/2.</text>
</comment>
<sequence>MLGEGHEVRIAASEALAQDTMAGMVPRTDDWRSELDWVRASGRDGFMLFEAVSEGFGALQDDLRRDGFQVVGGSSFGDRLENDRAFAQRLLTELGLQVAPTHEFTRAAEALAFIAADPGRYVLKVNGGGSYVGQLPDGSDLAALLELRPPSGDFILQDHLSGVETGVGAYFNGHRFLRPACLDWEEKRFFPGGLGELTGEMGTVATFNGSDRLFERTLAPLEPLLREAGHVGWVNLNCMINEAGVWPLEFTCRFGYPGYAVLSALQTGGWGDLLRRLADRDSTGFPAAPGYSLGIVLTTPPFPYSRQQVNEPVGLPILIDPALGAEDRRHIYWGEVGTAAGRLVTSGLYGWTAVVTGTGFTIEEAREHALRRARALTIPDVRYRLDIGERLVRGDLAELVRWGLINEC</sequence>
<dbReference type="GO" id="GO:0005524">
    <property type="term" value="F:ATP binding"/>
    <property type="evidence" value="ECO:0007669"/>
    <property type="project" value="UniProtKB-UniRule"/>
</dbReference>
<reference evidence="9" key="1">
    <citation type="submission" date="2020-02" db="EMBL/GenBank/DDBJ databases">
        <authorList>
            <person name="Meier V. D."/>
        </authorList>
    </citation>
    <scope>NUCLEOTIDE SEQUENCE</scope>
    <source>
        <strain evidence="9">AVDCRST_MAG09</strain>
    </source>
</reference>
<evidence type="ECO:0000256" key="5">
    <source>
        <dbReference type="ARBA" id="ARBA00042242"/>
    </source>
</evidence>
<dbReference type="SMART" id="SM01209">
    <property type="entry name" value="GARS_A"/>
    <property type="match status" value="1"/>
</dbReference>
<dbReference type="PROSITE" id="PS50975">
    <property type="entry name" value="ATP_GRASP"/>
    <property type="match status" value="1"/>
</dbReference>
<dbReference type="InterPro" id="IPR037123">
    <property type="entry name" value="PRibGlycinamide_synth_C_sf"/>
</dbReference>
<evidence type="ECO:0000256" key="3">
    <source>
        <dbReference type="ARBA" id="ARBA00013255"/>
    </source>
</evidence>
<proteinExistence type="inferred from homology"/>
<evidence type="ECO:0000256" key="1">
    <source>
        <dbReference type="ARBA" id="ARBA00001936"/>
    </source>
</evidence>
<dbReference type="SUPFAM" id="SSF51246">
    <property type="entry name" value="Rudiment single hybrid motif"/>
    <property type="match status" value="1"/>
</dbReference>
<comment type="similarity">
    <text evidence="4">Belongs to the GARS family.</text>
</comment>
<gene>
    <name evidence="9" type="ORF">AVDCRST_MAG09-723</name>
</gene>
<evidence type="ECO:0000256" key="6">
    <source>
        <dbReference type="ARBA" id="ARBA00042864"/>
    </source>
</evidence>
<dbReference type="SUPFAM" id="SSF56059">
    <property type="entry name" value="Glutathione synthetase ATP-binding domain-like"/>
    <property type="match status" value="1"/>
</dbReference>
<evidence type="ECO:0000313" key="9">
    <source>
        <dbReference type="EMBL" id="CAA9489045.1"/>
    </source>
</evidence>
<dbReference type="GO" id="GO:0006189">
    <property type="term" value="P:'de novo' IMP biosynthetic process"/>
    <property type="evidence" value="ECO:0007669"/>
    <property type="project" value="UniProtKB-UniPathway"/>
</dbReference>
<dbReference type="UniPathway" id="UPA00074">
    <property type="reaction ID" value="UER00125"/>
</dbReference>